<protein>
    <submittedName>
        <fullName evidence="2">DUF4311 domain-containing protein</fullName>
    </submittedName>
</protein>
<gene>
    <name evidence="2" type="ORF">FYJ51_10025</name>
</gene>
<evidence type="ECO:0000313" key="2">
    <source>
        <dbReference type="EMBL" id="MSS59232.1"/>
    </source>
</evidence>
<dbReference type="Proteomes" id="UP000461880">
    <property type="component" value="Unassembled WGS sequence"/>
</dbReference>
<accession>A0A7X2NTE1</accession>
<dbReference type="Pfam" id="PF14188">
    <property type="entry name" value="DUF4311"/>
    <property type="match status" value="1"/>
</dbReference>
<feature type="transmembrane region" description="Helical" evidence="1">
    <location>
        <begin position="110"/>
        <end position="131"/>
    </location>
</feature>
<dbReference type="NCBIfam" id="TIGR03580">
    <property type="entry name" value="EF_0832"/>
    <property type="match status" value="1"/>
</dbReference>
<feature type="transmembrane region" description="Helical" evidence="1">
    <location>
        <begin position="6"/>
        <end position="24"/>
    </location>
</feature>
<keyword evidence="3" id="KW-1185">Reference proteome</keyword>
<feature type="transmembrane region" description="Helical" evidence="1">
    <location>
        <begin position="211"/>
        <end position="229"/>
    </location>
</feature>
<organism evidence="2 3">
    <name type="scientific">Stecheria intestinalis</name>
    <dbReference type="NCBI Taxonomy" id="2606630"/>
    <lineage>
        <taxon>Bacteria</taxon>
        <taxon>Bacillati</taxon>
        <taxon>Bacillota</taxon>
        <taxon>Erysipelotrichia</taxon>
        <taxon>Erysipelotrichales</taxon>
        <taxon>Erysipelotrichaceae</taxon>
        <taxon>Stecheria</taxon>
    </lineage>
</organism>
<dbReference type="InterPro" id="IPR020042">
    <property type="entry name" value="DUF4311"/>
</dbReference>
<reference evidence="2 3" key="1">
    <citation type="submission" date="2019-08" db="EMBL/GenBank/DDBJ databases">
        <title>In-depth cultivation of the pig gut microbiome towards novel bacterial diversity and tailored functional studies.</title>
        <authorList>
            <person name="Wylensek D."/>
            <person name="Hitch T.C.A."/>
            <person name="Clavel T."/>
        </authorList>
    </citation>
    <scope>NUCLEOTIDE SEQUENCE [LARGE SCALE GENOMIC DNA]</scope>
    <source>
        <strain evidence="2 3">Oil+RF-744-GAM-WT-6</strain>
    </source>
</reference>
<feature type="transmembrane region" description="Helical" evidence="1">
    <location>
        <begin position="143"/>
        <end position="164"/>
    </location>
</feature>
<comment type="caution">
    <text evidence="2">The sequence shown here is derived from an EMBL/GenBank/DDBJ whole genome shotgun (WGS) entry which is preliminary data.</text>
</comment>
<dbReference type="AlphaFoldDB" id="A0A7X2NTE1"/>
<sequence>MIQIVIYSLIIGAIGGGCIAAGAARMNYAPEIQSMGAFRTLGELNACAGDPAAHLSFGLGFFFNAAAQTVAAGSLTQDVMHRIVPNWAAGLLLLKNRDVKQTLWNPARMMCMGAAVGAVVVTFLNTLASLIPEKLSTIAANVLSPATSWLINPVMPAVFWLAAIDGGKFTGLWGTILGGVSAAISGNAVPGVVLGILIGKTAENNGYSSKIFKIMLAIVIVMFFAIGYFRGFWTNLFTFGA</sequence>
<evidence type="ECO:0000256" key="1">
    <source>
        <dbReference type="SAM" id="Phobius"/>
    </source>
</evidence>
<dbReference type="EMBL" id="VUMN01000026">
    <property type="protein sequence ID" value="MSS59232.1"/>
    <property type="molecule type" value="Genomic_DNA"/>
</dbReference>
<evidence type="ECO:0000313" key="3">
    <source>
        <dbReference type="Proteomes" id="UP000461880"/>
    </source>
</evidence>
<keyword evidence="1" id="KW-0472">Membrane</keyword>
<keyword evidence="1" id="KW-1133">Transmembrane helix</keyword>
<name>A0A7X2NTE1_9FIRM</name>
<keyword evidence="1" id="KW-0812">Transmembrane</keyword>
<proteinExistence type="predicted"/>
<feature type="transmembrane region" description="Helical" evidence="1">
    <location>
        <begin position="176"/>
        <end position="199"/>
    </location>
</feature>
<dbReference type="RefSeq" id="WP_105302627.1">
    <property type="nucleotide sequence ID" value="NZ_JAQXPC010000021.1"/>
</dbReference>